<sequence>MFTRADITGINLIVIEILVAQLAFFITNLPVLSHPLRIKFDLRFYIFGNGDQRLMHLILEDFLRLREGVDVAVIAVTHISNSHHHGFVEIVIADAHRR</sequence>
<keyword evidence="1" id="KW-0472">Membrane</keyword>
<dbReference type="Proteomes" id="UP000039541">
    <property type="component" value="Unassembled WGS sequence"/>
</dbReference>
<organism evidence="2 3">
    <name type="scientific">Salmonella enterica subsp. enterica serovar Bovismorbificans</name>
    <dbReference type="NCBI Taxonomy" id="58097"/>
    <lineage>
        <taxon>Bacteria</taxon>
        <taxon>Pseudomonadati</taxon>
        <taxon>Pseudomonadota</taxon>
        <taxon>Gammaproteobacteria</taxon>
        <taxon>Enterobacterales</taxon>
        <taxon>Enterobacteriaceae</taxon>
        <taxon>Salmonella</taxon>
    </lineage>
</organism>
<accession>A0A655DWL4</accession>
<evidence type="ECO:0000313" key="2">
    <source>
        <dbReference type="EMBL" id="CNU88226.1"/>
    </source>
</evidence>
<gene>
    <name evidence="2" type="ORF">ERS008202_03761</name>
</gene>
<reference evidence="2 3" key="1">
    <citation type="submission" date="2015-03" db="EMBL/GenBank/DDBJ databases">
        <authorList>
            <consortium name="Pathogen Informatics"/>
        </authorList>
    </citation>
    <scope>NUCLEOTIDE SEQUENCE [LARGE SCALE GENOMIC DNA]</scope>
    <source>
        <strain evidence="2 3">3476</strain>
    </source>
</reference>
<proteinExistence type="predicted"/>
<protein>
    <submittedName>
        <fullName evidence="2">Uncharacterized protein</fullName>
    </submittedName>
</protein>
<feature type="transmembrane region" description="Helical" evidence="1">
    <location>
        <begin position="12"/>
        <end position="33"/>
    </location>
</feature>
<dbReference type="AlphaFoldDB" id="A0A655DWL4"/>
<name>A0A655DWL4_SALET</name>
<dbReference type="EMBL" id="CQPC01000063">
    <property type="protein sequence ID" value="CNU88226.1"/>
    <property type="molecule type" value="Genomic_DNA"/>
</dbReference>
<keyword evidence="1" id="KW-1133">Transmembrane helix</keyword>
<evidence type="ECO:0000256" key="1">
    <source>
        <dbReference type="SAM" id="Phobius"/>
    </source>
</evidence>
<keyword evidence="1" id="KW-0812">Transmembrane</keyword>
<evidence type="ECO:0000313" key="3">
    <source>
        <dbReference type="Proteomes" id="UP000039541"/>
    </source>
</evidence>